<dbReference type="Pfam" id="PF00227">
    <property type="entry name" value="Proteasome"/>
    <property type="match status" value="1"/>
</dbReference>
<proteinExistence type="predicted"/>
<dbReference type="GO" id="GO:0005839">
    <property type="term" value="C:proteasome core complex"/>
    <property type="evidence" value="ECO:0007669"/>
    <property type="project" value="InterPro"/>
</dbReference>
<dbReference type="GO" id="GO:0051603">
    <property type="term" value="P:proteolysis involved in protein catabolic process"/>
    <property type="evidence" value="ECO:0007669"/>
    <property type="project" value="InterPro"/>
</dbReference>
<dbReference type="Proteomes" id="UP001162131">
    <property type="component" value="Unassembled WGS sequence"/>
</dbReference>
<dbReference type="SUPFAM" id="SSF56235">
    <property type="entry name" value="N-terminal nucleophile aminohydrolases (Ntn hydrolases)"/>
    <property type="match status" value="1"/>
</dbReference>
<dbReference type="Gene3D" id="3.60.20.10">
    <property type="entry name" value="Glutamine Phosphoribosylpyrophosphate, subunit 1, domain 1"/>
    <property type="match status" value="1"/>
</dbReference>
<comment type="caution">
    <text evidence="4">The sequence shown here is derived from an EMBL/GenBank/DDBJ whole genome shotgun (WGS) entry which is preliminary data.</text>
</comment>
<dbReference type="PANTHER" id="PTHR32194:SF2">
    <property type="entry name" value="PROTEASOME SUBUNIT BETA TYPE-1"/>
    <property type="match status" value="1"/>
</dbReference>
<accession>A0AAU9JFU7</accession>
<keyword evidence="2" id="KW-0963">Cytoplasm</keyword>
<evidence type="ECO:0000256" key="1">
    <source>
        <dbReference type="ARBA" id="ARBA00004123"/>
    </source>
</evidence>
<dbReference type="GO" id="GO:0005737">
    <property type="term" value="C:cytoplasm"/>
    <property type="evidence" value="ECO:0007669"/>
    <property type="project" value="TreeGrafter"/>
</dbReference>
<evidence type="ECO:0008006" key="6">
    <source>
        <dbReference type="Google" id="ProtNLM"/>
    </source>
</evidence>
<evidence type="ECO:0000256" key="3">
    <source>
        <dbReference type="ARBA" id="ARBA00022942"/>
    </source>
</evidence>
<dbReference type="AlphaFoldDB" id="A0AAU9JFU7"/>
<dbReference type="InterPro" id="IPR029055">
    <property type="entry name" value="Ntn_hydrolases_N"/>
</dbReference>
<comment type="subcellular location">
    <subcellularLocation>
        <location evidence="1">Nucleus</location>
    </subcellularLocation>
</comment>
<evidence type="ECO:0000313" key="5">
    <source>
        <dbReference type="Proteomes" id="UP001162131"/>
    </source>
</evidence>
<sequence>MVKESKQSQFNPYQNNGGTVAAVALGGRVAVGGDTRISVGYNIISRNYCKITQLTSKAVIASSGMVTDAQNLHKLLLARITLYKHQHGTEPSLKALSKLLSITLYSRRFFPFYTFNLLAGLNEEGQGAVYGYDAIGSFDELKYGVQGTGQELCMSVLDNQCKGANRTDDYTFTQDPVELIRDVFTSCAERDIYTGDAVTVWDITAEGIQQTSIPLRRD</sequence>
<gene>
    <name evidence="4" type="ORF">BSTOLATCC_MIC33155</name>
</gene>
<organism evidence="4 5">
    <name type="scientific">Blepharisma stoltei</name>
    <dbReference type="NCBI Taxonomy" id="1481888"/>
    <lineage>
        <taxon>Eukaryota</taxon>
        <taxon>Sar</taxon>
        <taxon>Alveolata</taxon>
        <taxon>Ciliophora</taxon>
        <taxon>Postciliodesmatophora</taxon>
        <taxon>Heterotrichea</taxon>
        <taxon>Heterotrichida</taxon>
        <taxon>Blepharismidae</taxon>
        <taxon>Blepharisma</taxon>
    </lineage>
</organism>
<dbReference type="PANTHER" id="PTHR32194">
    <property type="entry name" value="METALLOPROTEASE TLDD"/>
    <property type="match status" value="1"/>
</dbReference>
<protein>
    <recommendedName>
        <fullName evidence="6">Proteasome subunit beta</fullName>
    </recommendedName>
</protein>
<evidence type="ECO:0000256" key="2">
    <source>
        <dbReference type="ARBA" id="ARBA00022490"/>
    </source>
</evidence>
<dbReference type="GO" id="GO:0005634">
    <property type="term" value="C:nucleus"/>
    <property type="evidence" value="ECO:0007669"/>
    <property type="project" value="UniProtKB-SubCell"/>
</dbReference>
<dbReference type="InterPro" id="IPR001353">
    <property type="entry name" value="Proteasome_sua/b"/>
</dbReference>
<evidence type="ECO:0000313" key="4">
    <source>
        <dbReference type="EMBL" id="CAG9323254.1"/>
    </source>
</evidence>
<dbReference type="PROSITE" id="PS51476">
    <property type="entry name" value="PROTEASOME_BETA_2"/>
    <property type="match status" value="1"/>
</dbReference>
<name>A0AAU9JFU7_9CILI</name>
<dbReference type="InterPro" id="IPR023333">
    <property type="entry name" value="Proteasome_suB-type"/>
</dbReference>
<dbReference type="EMBL" id="CAJZBQ010000033">
    <property type="protein sequence ID" value="CAG9323254.1"/>
    <property type="molecule type" value="Genomic_DNA"/>
</dbReference>
<keyword evidence="3" id="KW-0647">Proteasome</keyword>
<reference evidence="4" key="1">
    <citation type="submission" date="2021-09" db="EMBL/GenBank/DDBJ databases">
        <authorList>
            <consortium name="AG Swart"/>
            <person name="Singh M."/>
            <person name="Singh A."/>
            <person name="Seah K."/>
            <person name="Emmerich C."/>
        </authorList>
    </citation>
    <scope>NUCLEOTIDE SEQUENCE</scope>
    <source>
        <strain evidence="4">ATCC30299</strain>
    </source>
</reference>
<keyword evidence="5" id="KW-1185">Reference proteome</keyword>